<sequence length="69" mass="7905">MRTDHARRRVVNGLMAAHTMLLPDLGRSDAQNIAFRHQRQQTNNPRKLYISLRGVFASAHTGANPRILW</sequence>
<accession>J9GKA0</accession>
<dbReference type="EMBL" id="AMCI01000797">
    <property type="protein sequence ID" value="EJX07744.1"/>
    <property type="molecule type" value="Genomic_DNA"/>
</dbReference>
<dbReference type="AlphaFoldDB" id="J9GKA0"/>
<gene>
    <name evidence="1" type="ORF">EVA_04144</name>
</gene>
<organism evidence="1">
    <name type="scientific">gut metagenome</name>
    <dbReference type="NCBI Taxonomy" id="749906"/>
    <lineage>
        <taxon>unclassified sequences</taxon>
        <taxon>metagenomes</taxon>
        <taxon>organismal metagenomes</taxon>
    </lineage>
</organism>
<name>J9GKA0_9ZZZZ</name>
<protein>
    <submittedName>
        <fullName evidence="1">Uncharacterized protein</fullName>
    </submittedName>
</protein>
<reference evidence="1" key="1">
    <citation type="journal article" date="2012" name="PLoS ONE">
        <title>Gene sets for utilization of primary and secondary nutrition supplies in the distal gut of endangered iberian lynx.</title>
        <authorList>
            <person name="Alcaide M."/>
            <person name="Messina E."/>
            <person name="Richter M."/>
            <person name="Bargiela R."/>
            <person name="Peplies J."/>
            <person name="Huws S.A."/>
            <person name="Newbold C.J."/>
            <person name="Golyshin P.N."/>
            <person name="Simon M.A."/>
            <person name="Lopez G."/>
            <person name="Yakimov M.M."/>
            <person name="Ferrer M."/>
        </authorList>
    </citation>
    <scope>NUCLEOTIDE SEQUENCE</scope>
</reference>
<proteinExistence type="predicted"/>
<comment type="caution">
    <text evidence="1">The sequence shown here is derived from an EMBL/GenBank/DDBJ whole genome shotgun (WGS) entry which is preliminary data.</text>
</comment>
<evidence type="ECO:0000313" key="1">
    <source>
        <dbReference type="EMBL" id="EJX07744.1"/>
    </source>
</evidence>